<dbReference type="AlphaFoldDB" id="A0A5B7GG40"/>
<gene>
    <name evidence="1" type="ORF">E2C01_050430</name>
</gene>
<dbReference type="Proteomes" id="UP000324222">
    <property type="component" value="Unassembled WGS sequence"/>
</dbReference>
<protein>
    <submittedName>
        <fullName evidence="1">Uncharacterized protein</fullName>
    </submittedName>
</protein>
<sequence length="63" mass="7489">MLTNIMVTFHYQDKDTMKKLISDMIRQQLEYAAVVWLPSLKKDIRKLKHIQSIATKMVPELRT</sequence>
<proteinExistence type="predicted"/>
<organism evidence="1 2">
    <name type="scientific">Portunus trituberculatus</name>
    <name type="common">Swimming crab</name>
    <name type="synonym">Neptunus trituberculatus</name>
    <dbReference type="NCBI Taxonomy" id="210409"/>
    <lineage>
        <taxon>Eukaryota</taxon>
        <taxon>Metazoa</taxon>
        <taxon>Ecdysozoa</taxon>
        <taxon>Arthropoda</taxon>
        <taxon>Crustacea</taxon>
        <taxon>Multicrustacea</taxon>
        <taxon>Malacostraca</taxon>
        <taxon>Eumalacostraca</taxon>
        <taxon>Eucarida</taxon>
        <taxon>Decapoda</taxon>
        <taxon>Pleocyemata</taxon>
        <taxon>Brachyura</taxon>
        <taxon>Eubrachyura</taxon>
        <taxon>Portunoidea</taxon>
        <taxon>Portunidae</taxon>
        <taxon>Portuninae</taxon>
        <taxon>Portunus</taxon>
    </lineage>
</organism>
<name>A0A5B7GG40_PORTR</name>
<comment type="caution">
    <text evidence="1">The sequence shown here is derived from an EMBL/GenBank/DDBJ whole genome shotgun (WGS) entry which is preliminary data.</text>
</comment>
<evidence type="ECO:0000313" key="1">
    <source>
        <dbReference type="EMBL" id="MPC56469.1"/>
    </source>
</evidence>
<dbReference type="EMBL" id="VSRR010013974">
    <property type="protein sequence ID" value="MPC56469.1"/>
    <property type="molecule type" value="Genomic_DNA"/>
</dbReference>
<accession>A0A5B7GG40</accession>
<evidence type="ECO:0000313" key="2">
    <source>
        <dbReference type="Proteomes" id="UP000324222"/>
    </source>
</evidence>
<keyword evidence="2" id="KW-1185">Reference proteome</keyword>
<reference evidence="1 2" key="1">
    <citation type="submission" date="2019-05" db="EMBL/GenBank/DDBJ databases">
        <title>Another draft genome of Portunus trituberculatus and its Hox gene families provides insights of decapod evolution.</title>
        <authorList>
            <person name="Jeong J.-H."/>
            <person name="Song I."/>
            <person name="Kim S."/>
            <person name="Choi T."/>
            <person name="Kim D."/>
            <person name="Ryu S."/>
            <person name="Kim W."/>
        </authorList>
    </citation>
    <scope>NUCLEOTIDE SEQUENCE [LARGE SCALE GENOMIC DNA]</scope>
    <source>
        <tissue evidence="1">Muscle</tissue>
    </source>
</reference>